<accession>A0A8D2ERL7</accession>
<evidence type="ECO:0000313" key="1">
    <source>
        <dbReference type="Ensembl" id="ENSTGEP00000009525.1"/>
    </source>
</evidence>
<dbReference type="AlphaFoldDB" id="A0A8D2ERL7"/>
<reference evidence="1" key="3">
    <citation type="submission" date="2025-09" db="UniProtKB">
        <authorList>
            <consortium name="Ensembl"/>
        </authorList>
    </citation>
    <scope>IDENTIFICATION</scope>
</reference>
<dbReference type="Proteomes" id="UP000694411">
    <property type="component" value="Chromosome 16"/>
</dbReference>
<organism evidence="1 2">
    <name type="scientific">Theropithecus gelada</name>
    <name type="common">Gelada baboon</name>
    <dbReference type="NCBI Taxonomy" id="9565"/>
    <lineage>
        <taxon>Eukaryota</taxon>
        <taxon>Metazoa</taxon>
        <taxon>Chordata</taxon>
        <taxon>Craniata</taxon>
        <taxon>Vertebrata</taxon>
        <taxon>Euteleostomi</taxon>
        <taxon>Mammalia</taxon>
        <taxon>Eutheria</taxon>
        <taxon>Euarchontoglires</taxon>
        <taxon>Primates</taxon>
        <taxon>Haplorrhini</taxon>
        <taxon>Catarrhini</taxon>
        <taxon>Cercopithecidae</taxon>
        <taxon>Cercopithecinae</taxon>
        <taxon>Theropithecus</taxon>
    </lineage>
</organism>
<protein>
    <submittedName>
        <fullName evidence="1">Uncharacterized protein</fullName>
    </submittedName>
</protein>
<reference evidence="1" key="2">
    <citation type="submission" date="2025-08" db="UniProtKB">
        <authorList>
            <consortium name="Ensembl"/>
        </authorList>
    </citation>
    <scope>IDENTIFICATION</scope>
</reference>
<keyword evidence="2" id="KW-1185">Reference proteome</keyword>
<name>A0A8D2ERL7_THEGE</name>
<proteinExistence type="predicted"/>
<sequence length="56" mass="6371">MPNKHAVSVCSRLYEYVVLSVVLSQGIKTKTQRIKISYVSERGKSPRVRISCCFSH</sequence>
<evidence type="ECO:0000313" key="2">
    <source>
        <dbReference type="Proteomes" id="UP000694411"/>
    </source>
</evidence>
<dbReference type="Ensembl" id="ENSTGET00000011497.1">
    <property type="protein sequence ID" value="ENSTGEP00000009525.1"/>
    <property type="gene ID" value="ENSTGEG00000007842.1"/>
</dbReference>
<reference evidence="1" key="1">
    <citation type="submission" date="2018-05" db="EMBL/GenBank/DDBJ databases">
        <title>Whole genome of Theropithecus gelada.</title>
        <authorList>
            <person name="Chiou K.L."/>
            <person name="Snyder-Mackler N."/>
        </authorList>
    </citation>
    <scope>NUCLEOTIDE SEQUENCE [LARGE SCALE GENOMIC DNA]</scope>
</reference>